<dbReference type="InParanoid" id="A0A1D3CZJ9"/>
<dbReference type="AlphaFoldDB" id="A0A1D3CZJ9"/>
<reference evidence="2 3" key="1">
    <citation type="journal article" date="2016" name="BMC Genomics">
        <title>Comparative genomics reveals Cyclospora cayetanensis possesses coccidia-like metabolism and invasion components but unique surface antigens.</title>
        <authorList>
            <person name="Liu S."/>
            <person name="Wang L."/>
            <person name="Zheng H."/>
            <person name="Xu Z."/>
            <person name="Roellig D.M."/>
            <person name="Li N."/>
            <person name="Frace M.A."/>
            <person name="Tang K."/>
            <person name="Arrowood M.J."/>
            <person name="Moss D.M."/>
            <person name="Zhang L."/>
            <person name="Feng Y."/>
            <person name="Xiao L."/>
        </authorList>
    </citation>
    <scope>NUCLEOTIDE SEQUENCE [LARGE SCALE GENOMIC DNA]</scope>
    <source>
        <strain evidence="2 3">CHN_HEN01</strain>
    </source>
</reference>
<dbReference type="VEuPathDB" id="ToxoDB:cyc_01986"/>
<dbReference type="Proteomes" id="UP000095192">
    <property type="component" value="Unassembled WGS sequence"/>
</dbReference>
<evidence type="ECO:0000313" key="2">
    <source>
        <dbReference type="EMBL" id="OEH76633.1"/>
    </source>
</evidence>
<keyword evidence="3" id="KW-1185">Reference proteome</keyword>
<accession>A0A1D3CZJ9</accession>
<evidence type="ECO:0000256" key="1">
    <source>
        <dbReference type="SAM" id="MobiDB-lite"/>
    </source>
</evidence>
<name>A0A1D3CZJ9_9EIME</name>
<dbReference type="VEuPathDB" id="ToxoDB:LOC34618901"/>
<evidence type="ECO:0000313" key="3">
    <source>
        <dbReference type="Proteomes" id="UP000095192"/>
    </source>
</evidence>
<sequence length="457" mass="50052">MGLPLQQQEEMRAATAANLAAVFRQEPQLQARALLELGAAEDTIPTLDLFLDYRKPRALQQHPLMQPTLQLLKRLQRFALPLYDQQLLQNACEDSVLYPKLQGLEVPFRLLTHDLLFLAAYSYLADLPAWSKPPIRLLRIVGFLLLNADLQRQHQNWQEQQSDAGDTGDETARSASAPSRHVAFATANESDAAPAVAADLEGLMLEGASPEAMEALHLQGEPFLAASVAGDSDNEDVGGNDEDNVDGMLRPHVLREDVYSQSAGERGIATCIENVYLDGAPLYASVYFADTAPIDLPLPHSFSLIFSAPVTTVMPLLATAGPLNASLYCGFTPLCTAGDALASAFYSLLKTLDDDRGRRKKQQDGWPRVSIHSVLYVRNGGNAGDSAADDAATAAAAAVAAEIAEQQRMRVENEQWRQQQRRQTTEEADGTGSIFSFFEADDTEPEESMLSFLDEWY</sequence>
<organism evidence="2 3">
    <name type="scientific">Cyclospora cayetanensis</name>
    <dbReference type="NCBI Taxonomy" id="88456"/>
    <lineage>
        <taxon>Eukaryota</taxon>
        <taxon>Sar</taxon>
        <taxon>Alveolata</taxon>
        <taxon>Apicomplexa</taxon>
        <taxon>Conoidasida</taxon>
        <taxon>Coccidia</taxon>
        <taxon>Eucoccidiorida</taxon>
        <taxon>Eimeriorina</taxon>
        <taxon>Eimeriidae</taxon>
        <taxon>Cyclospora</taxon>
    </lineage>
</organism>
<feature type="region of interest" description="Disordered" evidence="1">
    <location>
        <begin position="156"/>
        <end position="181"/>
    </location>
</feature>
<proteinExistence type="predicted"/>
<feature type="region of interest" description="Disordered" evidence="1">
    <location>
        <begin position="412"/>
        <end position="439"/>
    </location>
</feature>
<dbReference type="EMBL" id="JROU02001388">
    <property type="protein sequence ID" value="OEH76633.1"/>
    <property type="molecule type" value="Genomic_DNA"/>
</dbReference>
<protein>
    <submittedName>
        <fullName evidence="2">Uncharacterized protein</fullName>
    </submittedName>
</protein>
<gene>
    <name evidence="2" type="ORF">cyc_01986</name>
</gene>
<comment type="caution">
    <text evidence="2">The sequence shown here is derived from an EMBL/GenBank/DDBJ whole genome shotgun (WGS) entry which is preliminary data.</text>
</comment>